<keyword evidence="1" id="KW-0677">Repeat</keyword>
<dbReference type="InParanoid" id="A0A251RV61"/>
<feature type="domain" description="DC1" evidence="3">
    <location>
        <begin position="512"/>
        <end position="558"/>
    </location>
</feature>
<dbReference type="PANTHER" id="PTHR32410:SF161">
    <property type="entry name" value="DC1, ZINC FINGER, RING_FYVE_PHD-TYPE-RELATED"/>
    <property type="match status" value="1"/>
</dbReference>
<protein>
    <submittedName>
        <fullName evidence="4">Chromatin regulator PHD family</fullName>
    </submittedName>
    <submittedName>
        <fullName evidence="5">Putative DC1, C1-like protein</fullName>
    </submittedName>
</protein>
<feature type="compositionally biased region" description="Acidic residues" evidence="2">
    <location>
        <begin position="28"/>
        <end position="45"/>
    </location>
</feature>
<evidence type="ECO:0000313" key="4">
    <source>
        <dbReference type="EMBL" id="KAF5757990.1"/>
    </source>
</evidence>
<dbReference type="InterPro" id="IPR046349">
    <property type="entry name" value="C1-like_sf"/>
</dbReference>
<keyword evidence="6" id="KW-1185">Reference proteome</keyword>
<organism evidence="5 6">
    <name type="scientific">Helianthus annuus</name>
    <name type="common">Common sunflower</name>
    <dbReference type="NCBI Taxonomy" id="4232"/>
    <lineage>
        <taxon>Eukaryota</taxon>
        <taxon>Viridiplantae</taxon>
        <taxon>Streptophyta</taxon>
        <taxon>Embryophyta</taxon>
        <taxon>Tracheophyta</taxon>
        <taxon>Spermatophyta</taxon>
        <taxon>Magnoliopsida</taxon>
        <taxon>eudicotyledons</taxon>
        <taxon>Gunneridae</taxon>
        <taxon>Pentapetalae</taxon>
        <taxon>asterids</taxon>
        <taxon>campanulids</taxon>
        <taxon>Asterales</taxon>
        <taxon>Asteraceae</taxon>
        <taxon>Asteroideae</taxon>
        <taxon>Heliantheae alliance</taxon>
        <taxon>Heliantheae</taxon>
        <taxon>Helianthus</taxon>
    </lineage>
</organism>
<dbReference type="SUPFAM" id="SSF57889">
    <property type="entry name" value="Cysteine-rich domain"/>
    <property type="match status" value="6"/>
</dbReference>
<reference evidence="5" key="2">
    <citation type="submission" date="2017-02" db="EMBL/GenBank/DDBJ databases">
        <title>Sunflower complete genome.</title>
        <authorList>
            <person name="Langlade N."/>
            <person name="Munos S."/>
        </authorList>
    </citation>
    <scope>NUCLEOTIDE SEQUENCE [LARGE SCALE GENOMIC DNA]</scope>
    <source>
        <tissue evidence="5">Leaves</tissue>
    </source>
</reference>
<dbReference type="EMBL" id="CM007905">
    <property type="protein sequence ID" value="OTF90360.1"/>
    <property type="molecule type" value="Genomic_DNA"/>
</dbReference>
<dbReference type="EMBL" id="MNCJ02000331">
    <property type="protein sequence ID" value="KAF5757990.1"/>
    <property type="molecule type" value="Genomic_DNA"/>
</dbReference>
<evidence type="ECO:0000256" key="2">
    <source>
        <dbReference type="SAM" id="MobiDB-lite"/>
    </source>
</evidence>
<feature type="domain" description="DC1" evidence="3">
    <location>
        <begin position="411"/>
        <end position="460"/>
    </location>
</feature>
<reference evidence="4 6" key="1">
    <citation type="journal article" date="2017" name="Nature">
        <title>The sunflower genome provides insights into oil metabolism, flowering and Asterid evolution.</title>
        <authorList>
            <person name="Badouin H."/>
            <person name="Gouzy J."/>
            <person name="Grassa C.J."/>
            <person name="Murat F."/>
            <person name="Staton S.E."/>
            <person name="Cottret L."/>
            <person name="Lelandais-Briere C."/>
            <person name="Owens G.L."/>
            <person name="Carrere S."/>
            <person name="Mayjonade B."/>
            <person name="Legrand L."/>
            <person name="Gill N."/>
            <person name="Kane N.C."/>
            <person name="Bowers J.E."/>
            <person name="Hubner S."/>
            <person name="Bellec A."/>
            <person name="Berard A."/>
            <person name="Berges H."/>
            <person name="Blanchet N."/>
            <person name="Boniface M.C."/>
            <person name="Brunel D."/>
            <person name="Catrice O."/>
            <person name="Chaidir N."/>
            <person name="Claudel C."/>
            <person name="Donnadieu C."/>
            <person name="Faraut T."/>
            <person name="Fievet G."/>
            <person name="Helmstetter N."/>
            <person name="King M."/>
            <person name="Knapp S.J."/>
            <person name="Lai Z."/>
            <person name="Le Paslier M.C."/>
            <person name="Lippi Y."/>
            <person name="Lorenzon L."/>
            <person name="Mandel J.R."/>
            <person name="Marage G."/>
            <person name="Marchand G."/>
            <person name="Marquand E."/>
            <person name="Bret-Mestries E."/>
            <person name="Morien E."/>
            <person name="Nambeesan S."/>
            <person name="Nguyen T."/>
            <person name="Pegot-Espagnet P."/>
            <person name="Pouilly N."/>
            <person name="Raftis F."/>
            <person name="Sallet E."/>
            <person name="Schiex T."/>
            <person name="Thomas J."/>
            <person name="Vandecasteele C."/>
            <person name="Vares D."/>
            <person name="Vear F."/>
            <person name="Vautrin S."/>
            <person name="Crespi M."/>
            <person name="Mangin B."/>
            <person name="Burke J.M."/>
            <person name="Salse J."/>
            <person name="Munos S."/>
            <person name="Vincourt P."/>
            <person name="Rieseberg L.H."/>
            <person name="Langlade N.B."/>
        </authorList>
    </citation>
    <scope>NUCLEOTIDE SEQUENCE [LARGE SCALE GENOMIC DNA]</scope>
    <source>
        <strain evidence="6">cv. SF193</strain>
        <tissue evidence="4">Leaves</tissue>
    </source>
</reference>
<dbReference type="FunCoup" id="A0A251RV61">
    <property type="interactions" value="37"/>
</dbReference>
<dbReference type="Pfam" id="PF03107">
    <property type="entry name" value="C1_2"/>
    <property type="match status" value="3"/>
</dbReference>
<dbReference type="InterPro" id="IPR053192">
    <property type="entry name" value="Vacuole_Formation_Reg"/>
</dbReference>
<dbReference type="PANTHER" id="PTHR32410">
    <property type="entry name" value="CYSTEINE/HISTIDINE-RICH C1 DOMAIN FAMILY PROTEIN"/>
    <property type="match status" value="1"/>
</dbReference>
<evidence type="ECO:0000313" key="6">
    <source>
        <dbReference type="Proteomes" id="UP000215914"/>
    </source>
</evidence>
<reference evidence="4" key="3">
    <citation type="submission" date="2020-06" db="EMBL/GenBank/DDBJ databases">
        <title>Helianthus annuus Genome sequencing and assembly Release 2.</title>
        <authorList>
            <person name="Gouzy J."/>
            <person name="Langlade N."/>
            <person name="Munos S."/>
        </authorList>
    </citation>
    <scope>NUCLEOTIDE SEQUENCE</scope>
    <source>
        <tissue evidence="4">Leaves</tissue>
    </source>
</reference>
<name>A0A251RV61_HELAN</name>
<feature type="region of interest" description="Disordered" evidence="2">
    <location>
        <begin position="25"/>
        <end position="45"/>
    </location>
</feature>
<dbReference type="Gramene" id="mRNA:HanXRQr2_Chr16g0724221">
    <property type="protein sequence ID" value="mRNA:HanXRQr2_Chr16g0724221"/>
    <property type="gene ID" value="HanXRQr2_Chr16g0724221"/>
</dbReference>
<sequence>MEKIMFKHEHPLNLIDLWSEQLQRKEEREEDEEENEYEEDEEENEDELVANQDFQCLCFLCHEEINWFHRYYYSCSRCSNYTIHKFCAELPDRVEDICEAGHTLVFYQPGYNWKCDICGRLSKPNEILYRCPICYYYVDANCVTKRLQKNIIYHPSHKHPLICMPKELLYECDACGKEHKGMFYQCRSCAWSNLIHSHCAFLPTKLQIQRPTNDIFSHIHPLTLAYSFPYTDYTSKQRPRCRVCLQGFYSCRKFWIYKCDKCRYYTHLDCATSRKEPFMSILTSPGTGKMIKNYEDAEHPNLLHLPFPDPSYSLLKHLFFKEDGLEVAKTHISHPHPLILDDARCTHTTSPTSSRTVSYHNPMKRIQLLCDGCLRPIMSGPVYVCANEENHCNFVLHEWCSRLPTELKDNPHHPDHTLIFHSKILEEFFGVFNCGLCRLPCNGFAYCCATCGYYIDVNCAFLPKEITHNSHPNHLLSLEGDSFICQTCDKFRIPLKNALLIPEKTTHMCDKHPMELSYFPIENHKSEYFCEICEEELNPEWTFYHCRECMQSIHLACAAASIIQYETYAVKRWKDDVHDFINVKFGGTYNNIKIHPHPLSFEQGIESDGQCTKCQDTLQYKMIFRCSNCKFAIHYYCCEASWYVKEEKERAIRFPIK</sequence>
<proteinExistence type="predicted"/>
<evidence type="ECO:0000256" key="1">
    <source>
        <dbReference type="ARBA" id="ARBA00022737"/>
    </source>
</evidence>
<dbReference type="Proteomes" id="UP000215914">
    <property type="component" value="Chromosome 16"/>
</dbReference>
<gene>
    <name evidence="5" type="ORF">HannXRQ_Chr16g0498831</name>
    <name evidence="4" type="ORF">HanXRQr2_Chr16g0724221</name>
</gene>
<accession>A0A251RV61</accession>
<dbReference type="OMA" id="DSTITHC"/>
<feature type="domain" description="DC1" evidence="3">
    <location>
        <begin position="102"/>
        <end position="143"/>
    </location>
</feature>
<dbReference type="OrthoDB" id="929663at2759"/>
<dbReference type="InterPro" id="IPR004146">
    <property type="entry name" value="DC1"/>
</dbReference>
<evidence type="ECO:0000313" key="5">
    <source>
        <dbReference type="EMBL" id="OTF90360.1"/>
    </source>
</evidence>
<evidence type="ECO:0000259" key="3">
    <source>
        <dbReference type="Pfam" id="PF03107"/>
    </source>
</evidence>
<dbReference type="AlphaFoldDB" id="A0A251RV61"/>